<sequence length="435" mass="47996">MFHGPPAAPAPIFVTVTQTQTQTVHAAAPTVTVRASPEVPPLLNGPPTTAYKDNLRPELQYITTWPGSGFTQTAQMNLIYLGLLTERVPIITFFTPAHIWKGDPIWGPTIDFGQVFDVPRLSEALGKPVLEWWEVKDPTSKAVDPLGCWNVWQAVNKNNPGPHFNTAPRRLKLDISYTIAPRSIKLFPSLEHDTHMTYASLVALAFPAARNRALQSLPPPDVSPILKTSLAPDEHLLCFDNLYWASSADTHEIQRDFGPAWRFVGQYMHWAPQVEARAHEYLRAAFGLAPGDTIPPYITVHARRGDFAKWCRAPHEECLAPLAAYALRVDEVRAALFAARGVAVAHVVMTSDEAEPAWWDEVRARGWVAPDHALTGERYGKWGPVHIDGAIQSGSVGFVGTDQSTVSIVAGRRVTAWRGGVVRMVKWGKVGADDH</sequence>
<dbReference type="CDD" id="cd11296">
    <property type="entry name" value="O-FucT_like"/>
    <property type="match status" value="1"/>
</dbReference>
<comment type="caution">
    <text evidence="1">The sequence shown here is derived from an EMBL/GenBank/DDBJ whole genome shotgun (WGS) entry which is preliminary data.</text>
</comment>
<dbReference type="EMBL" id="JARJCN010000025">
    <property type="protein sequence ID" value="KAJ7088883.1"/>
    <property type="molecule type" value="Genomic_DNA"/>
</dbReference>
<organism evidence="1 2">
    <name type="scientific">Mycena belliarum</name>
    <dbReference type="NCBI Taxonomy" id="1033014"/>
    <lineage>
        <taxon>Eukaryota</taxon>
        <taxon>Fungi</taxon>
        <taxon>Dikarya</taxon>
        <taxon>Basidiomycota</taxon>
        <taxon>Agaricomycotina</taxon>
        <taxon>Agaricomycetes</taxon>
        <taxon>Agaricomycetidae</taxon>
        <taxon>Agaricales</taxon>
        <taxon>Marasmiineae</taxon>
        <taxon>Mycenaceae</taxon>
        <taxon>Mycena</taxon>
    </lineage>
</organism>
<evidence type="ECO:0000313" key="1">
    <source>
        <dbReference type="EMBL" id="KAJ7088883.1"/>
    </source>
</evidence>
<gene>
    <name evidence="1" type="ORF">B0H15DRAFT_939266</name>
</gene>
<dbReference type="Gene3D" id="3.40.50.11350">
    <property type="match status" value="1"/>
</dbReference>
<name>A0AAD6U391_9AGAR</name>
<dbReference type="AlphaFoldDB" id="A0AAD6U391"/>
<evidence type="ECO:0000313" key="2">
    <source>
        <dbReference type="Proteomes" id="UP001222325"/>
    </source>
</evidence>
<keyword evidence="2" id="KW-1185">Reference proteome</keyword>
<dbReference type="Proteomes" id="UP001222325">
    <property type="component" value="Unassembled WGS sequence"/>
</dbReference>
<proteinExistence type="predicted"/>
<reference evidence="1" key="1">
    <citation type="submission" date="2023-03" db="EMBL/GenBank/DDBJ databases">
        <title>Massive genome expansion in bonnet fungi (Mycena s.s.) driven by repeated elements and novel gene families across ecological guilds.</title>
        <authorList>
            <consortium name="Lawrence Berkeley National Laboratory"/>
            <person name="Harder C.B."/>
            <person name="Miyauchi S."/>
            <person name="Viragh M."/>
            <person name="Kuo A."/>
            <person name="Thoen E."/>
            <person name="Andreopoulos B."/>
            <person name="Lu D."/>
            <person name="Skrede I."/>
            <person name="Drula E."/>
            <person name="Henrissat B."/>
            <person name="Morin E."/>
            <person name="Kohler A."/>
            <person name="Barry K."/>
            <person name="LaButti K."/>
            <person name="Morin E."/>
            <person name="Salamov A."/>
            <person name="Lipzen A."/>
            <person name="Mereny Z."/>
            <person name="Hegedus B."/>
            <person name="Baldrian P."/>
            <person name="Stursova M."/>
            <person name="Weitz H."/>
            <person name="Taylor A."/>
            <person name="Grigoriev I.V."/>
            <person name="Nagy L.G."/>
            <person name="Martin F."/>
            <person name="Kauserud H."/>
        </authorList>
    </citation>
    <scope>NUCLEOTIDE SEQUENCE</scope>
    <source>
        <strain evidence="1">CBHHK173m</strain>
    </source>
</reference>
<protein>
    <submittedName>
        <fullName evidence="1">Uncharacterized protein</fullName>
    </submittedName>
</protein>
<accession>A0AAD6U391</accession>